<dbReference type="EMBL" id="CAAALY010032249">
    <property type="protein sequence ID" value="VEL17354.1"/>
    <property type="molecule type" value="Genomic_DNA"/>
</dbReference>
<comment type="caution">
    <text evidence="1">The sequence shown here is derived from an EMBL/GenBank/DDBJ whole genome shotgun (WGS) entry which is preliminary data.</text>
</comment>
<name>A0A3S5A854_9PLAT</name>
<keyword evidence="2" id="KW-1185">Reference proteome</keyword>
<dbReference type="Proteomes" id="UP000784294">
    <property type="component" value="Unassembled WGS sequence"/>
</dbReference>
<sequence>MCAKQLCVYFDAVGRAHLSGIHENPPHSTLAFSPPFTLVLGMLMRVCHIVTQSSFYRSYLSPSCPVRSVCSLPGSHISLNPCHPICATRGVIRHPLRLGDYFEAQVSE</sequence>
<protein>
    <submittedName>
        <fullName evidence="1">Uncharacterized protein</fullName>
    </submittedName>
</protein>
<evidence type="ECO:0000313" key="2">
    <source>
        <dbReference type="Proteomes" id="UP000784294"/>
    </source>
</evidence>
<accession>A0A3S5A854</accession>
<proteinExistence type="predicted"/>
<gene>
    <name evidence="1" type="ORF">PXEA_LOCUS10794</name>
</gene>
<organism evidence="1 2">
    <name type="scientific">Protopolystoma xenopodis</name>
    <dbReference type="NCBI Taxonomy" id="117903"/>
    <lineage>
        <taxon>Eukaryota</taxon>
        <taxon>Metazoa</taxon>
        <taxon>Spiralia</taxon>
        <taxon>Lophotrochozoa</taxon>
        <taxon>Platyhelminthes</taxon>
        <taxon>Monogenea</taxon>
        <taxon>Polyopisthocotylea</taxon>
        <taxon>Polystomatidea</taxon>
        <taxon>Polystomatidae</taxon>
        <taxon>Protopolystoma</taxon>
    </lineage>
</organism>
<evidence type="ECO:0000313" key="1">
    <source>
        <dbReference type="EMBL" id="VEL17354.1"/>
    </source>
</evidence>
<reference evidence="1" key="1">
    <citation type="submission" date="2018-11" db="EMBL/GenBank/DDBJ databases">
        <authorList>
            <consortium name="Pathogen Informatics"/>
        </authorList>
    </citation>
    <scope>NUCLEOTIDE SEQUENCE</scope>
</reference>
<dbReference type="AlphaFoldDB" id="A0A3S5A854"/>